<keyword evidence="3" id="KW-0804">Transcription</keyword>
<dbReference type="InterPro" id="IPR020449">
    <property type="entry name" value="Tscrpt_reg_AraC-type_HTH"/>
</dbReference>
<dbReference type="PANTHER" id="PTHR43280:SF10">
    <property type="entry name" value="REGULATORY PROTEIN POCR"/>
    <property type="match status" value="1"/>
</dbReference>
<evidence type="ECO:0000313" key="5">
    <source>
        <dbReference type="EMBL" id="PQB06383.1"/>
    </source>
</evidence>
<dbReference type="SMART" id="SM00342">
    <property type="entry name" value="HTH_ARAC"/>
    <property type="match status" value="1"/>
</dbReference>
<dbReference type="InterPro" id="IPR054015">
    <property type="entry name" value="ExsA-like_N"/>
</dbReference>
<dbReference type="InterPro" id="IPR018060">
    <property type="entry name" value="HTH_AraC"/>
</dbReference>
<dbReference type="PROSITE" id="PS00041">
    <property type="entry name" value="HTH_ARAC_FAMILY_1"/>
    <property type="match status" value="1"/>
</dbReference>
<dbReference type="InterPro" id="IPR018062">
    <property type="entry name" value="HTH_AraC-typ_CS"/>
</dbReference>
<dbReference type="AlphaFoldDB" id="A0A2S7KV45"/>
<evidence type="ECO:0000256" key="2">
    <source>
        <dbReference type="ARBA" id="ARBA00023125"/>
    </source>
</evidence>
<protein>
    <submittedName>
        <fullName evidence="5">AraC family transcriptional regulator</fullName>
    </submittedName>
</protein>
<accession>A0A2S7KV45</accession>
<reference evidence="5 6" key="1">
    <citation type="submission" date="2016-11" db="EMBL/GenBank/DDBJ databases">
        <title>Trade-off between light-utilization and light-protection in marine flavobacteria.</title>
        <authorList>
            <person name="Kumagai Y."/>
        </authorList>
    </citation>
    <scope>NUCLEOTIDE SEQUENCE [LARGE SCALE GENOMIC DNA]</scope>
    <source>
        <strain evidence="5 6">ATCC 700397</strain>
    </source>
</reference>
<dbReference type="Gene3D" id="1.10.10.60">
    <property type="entry name" value="Homeodomain-like"/>
    <property type="match status" value="2"/>
</dbReference>
<dbReference type="RefSeq" id="WP_104808633.1">
    <property type="nucleotide sequence ID" value="NZ_MQUA01000013.1"/>
</dbReference>
<dbReference type="PRINTS" id="PR00032">
    <property type="entry name" value="HTHARAC"/>
</dbReference>
<evidence type="ECO:0000313" key="6">
    <source>
        <dbReference type="Proteomes" id="UP000239522"/>
    </source>
</evidence>
<dbReference type="Proteomes" id="UP000239522">
    <property type="component" value="Unassembled WGS sequence"/>
</dbReference>
<evidence type="ECO:0000256" key="1">
    <source>
        <dbReference type="ARBA" id="ARBA00023015"/>
    </source>
</evidence>
<sequence length="282" mass="32806">MEHSKKILTYKGRVVFEKLRLPYFDGLVPKEYFENEACFVFVNEGEITIKAQTENLHLKKGSGLLAKCMNYFVESNNKQPIKGEGIEVIGLLMYPELVKDLFDFNILKSNHTVNYNLKEIEVNKLLEHYKCSIDILIENPDLADETLIQNKLKEFIILMTKTVNAPSELDFLSAMFKPNFALFEEVIQFNLYSNMPLEELATLCHMSLSSFKRKFKEMYSESPIKYLSKMKIDRAKELLQNKDFRVSDIAYDTGFESLTTFNRSFKSQTGKSPSEYRLNQID</sequence>
<organism evidence="5 6">
    <name type="scientific">Polaribacter filamentus</name>
    <dbReference type="NCBI Taxonomy" id="53483"/>
    <lineage>
        <taxon>Bacteria</taxon>
        <taxon>Pseudomonadati</taxon>
        <taxon>Bacteroidota</taxon>
        <taxon>Flavobacteriia</taxon>
        <taxon>Flavobacteriales</taxon>
        <taxon>Flavobacteriaceae</taxon>
    </lineage>
</organism>
<dbReference type="GO" id="GO:0043565">
    <property type="term" value="F:sequence-specific DNA binding"/>
    <property type="evidence" value="ECO:0007669"/>
    <property type="project" value="InterPro"/>
</dbReference>
<dbReference type="GO" id="GO:0003700">
    <property type="term" value="F:DNA-binding transcription factor activity"/>
    <property type="evidence" value="ECO:0007669"/>
    <property type="project" value="InterPro"/>
</dbReference>
<dbReference type="SUPFAM" id="SSF46689">
    <property type="entry name" value="Homeodomain-like"/>
    <property type="match status" value="2"/>
</dbReference>
<keyword evidence="6" id="KW-1185">Reference proteome</keyword>
<dbReference type="InterPro" id="IPR009057">
    <property type="entry name" value="Homeodomain-like_sf"/>
</dbReference>
<dbReference type="Pfam" id="PF22200">
    <property type="entry name" value="ExsA_N"/>
    <property type="match status" value="1"/>
</dbReference>
<evidence type="ECO:0000259" key="4">
    <source>
        <dbReference type="PROSITE" id="PS01124"/>
    </source>
</evidence>
<keyword evidence="1" id="KW-0805">Transcription regulation</keyword>
<proteinExistence type="predicted"/>
<keyword evidence="2" id="KW-0238">DNA-binding</keyword>
<gene>
    <name evidence="5" type="ORF">BST83_03705</name>
</gene>
<dbReference type="OrthoDB" id="4480133at2"/>
<dbReference type="Pfam" id="PF12833">
    <property type="entry name" value="HTH_18"/>
    <property type="match status" value="1"/>
</dbReference>
<feature type="domain" description="HTH araC/xylS-type" evidence="4">
    <location>
        <begin position="181"/>
        <end position="279"/>
    </location>
</feature>
<evidence type="ECO:0000256" key="3">
    <source>
        <dbReference type="ARBA" id="ARBA00023163"/>
    </source>
</evidence>
<comment type="caution">
    <text evidence="5">The sequence shown here is derived from an EMBL/GenBank/DDBJ whole genome shotgun (WGS) entry which is preliminary data.</text>
</comment>
<dbReference type="EMBL" id="MQUA01000013">
    <property type="protein sequence ID" value="PQB06383.1"/>
    <property type="molecule type" value="Genomic_DNA"/>
</dbReference>
<dbReference type="PANTHER" id="PTHR43280">
    <property type="entry name" value="ARAC-FAMILY TRANSCRIPTIONAL REGULATOR"/>
    <property type="match status" value="1"/>
</dbReference>
<dbReference type="PROSITE" id="PS01124">
    <property type="entry name" value="HTH_ARAC_FAMILY_2"/>
    <property type="match status" value="1"/>
</dbReference>
<name>A0A2S7KV45_9FLAO</name>